<feature type="compositionally biased region" description="Low complexity" evidence="1">
    <location>
        <begin position="108"/>
        <end position="122"/>
    </location>
</feature>
<dbReference type="Proteomes" id="UP000521872">
    <property type="component" value="Unassembled WGS sequence"/>
</dbReference>
<organism evidence="2 3">
    <name type="scientific">Agrocybe pediades</name>
    <dbReference type="NCBI Taxonomy" id="84607"/>
    <lineage>
        <taxon>Eukaryota</taxon>
        <taxon>Fungi</taxon>
        <taxon>Dikarya</taxon>
        <taxon>Basidiomycota</taxon>
        <taxon>Agaricomycotina</taxon>
        <taxon>Agaricomycetes</taxon>
        <taxon>Agaricomycetidae</taxon>
        <taxon>Agaricales</taxon>
        <taxon>Agaricineae</taxon>
        <taxon>Strophariaceae</taxon>
        <taxon>Agrocybe</taxon>
    </lineage>
</organism>
<feature type="compositionally biased region" description="Polar residues" evidence="1">
    <location>
        <begin position="139"/>
        <end position="152"/>
    </location>
</feature>
<feature type="compositionally biased region" description="Low complexity" evidence="1">
    <location>
        <begin position="47"/>
        <end position="60"/>
    </location>
</feature>
<evidence type="ECO:0000256" key="1">
    <source>
        <dbReference type="SAM" id="MobiDB-lite"/>
    </source>
</evidence>
<dbReference type="AlphaFoldDB" id="A0A8H4QT48"/>
<sequence>MTTSTSLSFFSRDAILQRQARTLRSRRLHAEGKGKLNIILEEDESSRSSSPVSQHSPTSSTGIKARRRHANIADIRIAREIASHDDEDLSPLHDLLLQPSRPAPSPPTSSTSSPDSFSLTFTDIASKFPDPPRRDCASPTGSVSSLCSSPRSQHGGMPLTPVTSDDESSPSFTRRPVQPLVIAKHNPRPSSPFDEISLSPSLLQPYKNSSEMLPGAPSPVDSFFMCDAPDSDDESDSEFYNRQFSKMLSLCSPSLQRRPSVRRASKTVPEFAAARRDSAVFPAEHFEQPAKRASRSRSVVIPKYPPPPPPASSLRRHSSVSSNTSSFKSVPSPLCSKTISQNVNRPPPRSSVPADCDFEVDIDDDDESAFSFSMYAIDLDRGLEVEPESPGSVYSQPSFEVDDQEQEVTFDMDYTLMLPLSLPSSPIDLEADIAMGLEKLRNEEEESGLETAQFILEEEKKPVAEPVPAKKSAPAPLAFDDVFSPSASAFSFFPPPSAAPSSISSFSYPSPASSPAPFNEERVLKSKWSSSTLGSVREEHERKGASSKLRNYFSGTPSPLLKRSSASSKKVPATPTSPFSAFMSPKKSSRYPTSPSPSPSRGHKHTTSAQSTQSQSEVMVIGYGNPFPHGATGVRRRGSVNTISDAGSDVSFSSTSSSGLRRKPIPVEMFLRA</sequence>
<gene>
    <name evidence="2" type="ORF">D9613_008857</name>
</gene>
<feature type="compositionally biased region" description="Low complexity" evidence="1">
    <location>
        <begin position="644"/>
        <end position="658"/>
    </location>
</feature>
<feature type="region of interest" description="Disordered" evidence="1">
    <location>
        <begin position="285"/>
        <end position="333"/>
    </location>
</feature>
<feature type="compositionally biased region" description="Low complexity" evidence="1">
    <location>
        <begin position="319"/>
        <end position="332"/>
    </location>
</feature>
<evidence type="ECO:0000313" key="3">
    <source>
        <dbReference type="Proteomes" id="UP000521872"/>
    </source>
</evidence>
<protein>
    <submittedName>
        <fullName evidence="2">Uncharacterized protein</fullName>
    </submittedName>
</protein>
<keyword evidence="3" id="KW-1185">Reference proteome</keyword>
<feature type="compositionally biased region" description="Low complexity" evidence="1">
    <location>
        <begin position="607"/>
        <end position="616"/>
    </location>
</feature>
<feature type="compositionally biased region" description="Low complexity" evidence="1">
    <location>
        <begin position="499"/>
        <end position="518"/>
    </location>
</feature>
<evidence type="ECO:0000313" key="2">
    <source>
        <dbReference type="EMBL" id="KAF4616741.1"/>
    </source>
</evidence>
<feature type="compositionally biased region" description="Polar residues" evidence="1">
    <location>
        <begin position="564"/>
        <end position="579"/>
    </location>
</feature>
<reference evidence="2 3" key="1">
    <citation type="submission" date="2019-12" db="EMBL/GenBank/DDBJ databases">
        <authorList>
            <person name="Floudas D."/>
            <person name="Bentzer J."/>
            <person name="Ahren D."/>
            <person name="Johansson T."/>
            <person name="Persson P."/>
            <person name="Tunlid A."/>
        </authorList>
    </citation>
    <scope>NUCLEOTIDE SEQUENCE [LARGE SCALE GENOMIC DNA]</scope>
    <source>
        <strain evidence="2 3">CBS 102.39</strain>
    </source>
</reference>
<name>A0A8H4QT48_9AGAR</name>
<proteinExistence type="predicted"/>
<feature type="compositionally biased region" description="Low complexity" evidence="1">
    <location>
        <begin position="584"/>
        <end position="593"/>
    </location>
</feature>
<comment type="caution">
    <text evidence="2">The sequence shown here is derived from an EMBL/GenBank/DDBJ whole genome shotgun (WGS) entry which is preliminary data.</text>
</comment>
<feature type="region of interest" description="Disordered" evidence="1">
    <location>
        <begin position="94"/>
        <end position="195"/>
    </location>
</feature>
<feature type="region of interest" description="Disordered" evidence="1">
    <location>
        <begin position="497"/>
        <end position="663"/>
    </location>
</feature>
<dbReference type="EMBL" id="JAACJL010000031">
    <property type="protein sequence ID" value="KAF4616741.1"/>
    <property type="molecule type" value="Genomic_DNA"/>
</dbReference>
<accession>A0A8H4QT48</accession>
<feature type="region of interest" description="Disordered" evidence="1">
    <location>
        <begin position="39"/>
        <end position="67"/>
    </location>
</feature>